<evidence type="ECO:0000256" key="3">
    <source>
        <dbReference type="ARBA" id="ARBA00012154"/>
    </source>
</evidence>
<keyword evidence="7 11" id="KW-0418">Kinase</keyword>
<comment type="pathway">
    <text evidence="1 11">Metabolic intermediate biosynthesis; chorismate biosynthesis; chorismate from D-erythrose 4-phosphate and phosphoenolpyruvate: step 5/7.</text>
</comment>
<dbReference type="GO" id="GO:0005829">
    <property type="term" value="C:cytosol"/>
    <property type="evidence" value="ECO:0007669"/>
    <property type="project" value="TreeGrafter"/>
</dbReference>
<evidence type="ECO:0000256" key="9">
    <source>
        <dbReference type="ARBA" id="ARBA00023141"/>
    </source>
</evidence>
<keyword evidence="6 11" id="KW-0547">Nucleotide-binding</keyword>
<reference evidence="13" key="1">
    <citation type="submission" date="2015-11" db="EMBL/GenBank/DDBJ databases">
        <authorList>
            <person name="Varghese N."/>
        </authorList>
    </citation>
    <scope>NUCLEOTIDE SEQUENCE [LARGE SCALE GENOMIC DNA]</scope>
    <source>
        <strain evidence="13">DSM 45899</strain>
    </source>
</reference>
<dbReference type="InterPro" id="IPR031322">
    <property type="entry name" value="Shikimate/glucono_kinase"/>
</dbReference>
<dbReference type="PRINTS" id="PR01100">
    <property type="entry name" value="SHIKIMTKNASE"/>
</dbReference>
<dbReference type="GO" id="GO:0005524">
    <property type="term" value="F:ATP binding"/>
    <property type="evidence" value="ECO:0007669"/>
    <property type="project" value="UniProtKB-UniRule"/>
</dbReference>
<evidence type="ECO:0000256" key="7">
    <source>
        <dbReference type="ARBA" id="ARBA00022777"/>
    </source>
</evidence>
<dbReference type="AlphaFoldDB" id="A0A0S4QQV9"/>
<feature type="binding site" evidence="11">
    <location>
        <position position="106"/>
    </location>
    <ligand>
        <name>substrate</name>
    </ligand>
</feature>
<evidence type="ECO:0000313" key="12">
    <source>
        <dbReference type="EMBL" id="CUU57519.1"/>
    </source>
</evidence>
<comment type="subunit">
    <text evidence="11">Monomer.</text>
</comment>
<dbReference type="InterPro" id="IPR000623">
    <property type="entry name" value="Shikimate_kinase/TSH1"/>
</dbReference>
<evidence type="ECO:0000256" key="2">
    <source>
        <dbReference type="ARBA" id="ARBA00006997"/>
    </source>
</evidence>
<accession>A0A0S4QQV9</accession>
<comment type="caution">
    <text evidence="11">Lacks conserved residue(s) required for the propagation of feature annotation.</text>
</comment>
<keyword evidence="11" id="KW-0963">Cytoplasm</keyword>
<dbReference type="EMBL" id="FAOZ01000013">
    <property type="protein sequence ID" value="CUU57519.1"/>
    <property type="molecule type" value="Genomic_DNA"/>
</dbReference>
<comment type="subcellular location">
    <subcellularLocation>
        <location evidence="11">Cytoplasm</location>
    </subcellularLocation>
</comment>
<dbReference type="InterPro" id="IPR027417">
    <property type="entry name" value="P-loop_NTPase"/>
</dbReference>
<feature type="binding site" evidence="11">
    <location>
        <position position="183"/>
    </location>
    <ligand>
        <name>substrate</name>
    </ligand>
</feature>
<evidence type="ECO:0000256" key="5">
    <source>
        <dbReference type="ARBA" id="ARBA00022679"/>
    </source>
</evidence>
<evidence type="ECO:0000256" key="8">
    <source>
        <dbReference type="ARBA" id="ARBA00022840"/>
    </source>
</evidence>
<keyword evidence="11" id="KW-0479">Metal-binding</keyword>
<dbReference type="Pfam" id="PF01202">
    <property type="entry name" value="SKI"/>
    <property type="match status" value="1"/>
</dbReference>
<dbReference type="GO" id="GO:0009073">
    <property type="term" value="P:aromatic amino acid family biosynthetic process"/>
    <property type="evidence" value="ECO:0007669"/>
    <property type="project" value="UniProtKB-KW"/>
</dbReference>
<keyword evidence="5 11" id="KW-0808">Transferase</keyword>
<dbReference type="InterPro" id="IPR023000">
    <property type="entry name" value="Shikimate_kinase_CS"/>
</dbReference>
<comment type="function">
    <text evidence="11">Catalyzes the specific phosphorylation of the 3-hydroxyl group of shikimic acid using ATP as a cosubstrate.</text>
</comment>
<dbReference type="GO" id="GO:0000287">
    <property type="term" value="F:magnesium ion binding"/>
    <property type="evidence" value="ECO:0007669"/>
    <property type="project" value="UniProtKB-UniRule"/>
</dbReference>
<comment type="cofactor">
    <cofactor evidence="11">
        <name>Mg(2+)</name>
        <dbReference type="ChEBI" id="CHEBI:18420"/>
    </cofactor>
    <text evidence="11">Binds 1 Mg(2+) ion per subunit.</text>
</comment>
<dbReference type="PANTHER" id="PTHR21087">
    <property type="entry name" value="SHIKIMATE KINASE"/>
    <property type="match status" value="1"/>
</dbReference>
<keyword evidence="9 11" id="KW-0057">Aromatic amino acid biosynthesis</keyword>
<feature type="binding site" evidence="11">
    <location>
        <position position="82"/>
    </location>
    <ligand>
        <name>substrate</name>
    </ligand>
</feature>
<dbReference type="UniPathway" id="UPA00053">
    <property type="reaction ID" value="UER00088"/>
</dbReference>
<evidence type="ECO:0000256" key="11">
    <source>
        <dbReference type="HAMAP-Rule" id="MF_00109"/>
    </source>
</evidence>
<evidence type="ECO:0000313" key="13">
    <source>
        <dbReference type="Proteomes" id="UP000198802"/>
    </source>
</evidence>
<evidence type="ECO:0000256" key="10">
    <source>
        <dbReference type="ARBA" id="ARBA00048567"/>
    </source>
</evidence>
<dbReference type="PANTHER" id="PTHR21087:SF16">
    <property type="entry name" value="SHIKIMATE KINASE 1, CHLOROPLASTIC"/>
    <property type="match status" value="1"/>
</dbReference>
<sequence>MRTGHEAPAATDSAVADSDVADSGAVGSGAVGSGAAAGAAVGSGEQVRPGPLAVLVGAPGAGKSTVGVALARRIGVEFRDTDLDVESNLGMSVSDVFVEHGEEYFRAAERSAVLAALAEHTGVLALGGGAVLDADVRAALAGHWVVYLDVSASAAARRVGLARDRPLLVEGPRTRLAALLKARRPLYEEVAALTVDTGALEVEDVVAAILVELAGRMSR</sequence>
<keyword evidence="13" id="KW-1185">Reference proteome</keyword>
<dbReference type="RefSeq" id="WP_226931348.1">
    <property type="nucleotide sequence ID" value="NZ_FAOZ01000013.1"/>
</dbReference>
<evidence type="ECO:0000256" key="1">
    <source>
        <dbReference type="ARBA" id="ARBA00004842"/>
    </source>
</evidence>
<dbReference type="EC" id="2.7.1.71" evidence="3 11"/>
<keyword evidence="11" id="KW-0460">Magnesium</keyword>
<keyword evidence="4 11" id="KW-0028">Amino-acid biosynthesis</keyword>
<feature type="binding site" evidence="11">
    <location>
        <position position="165"/>
    </location>
    <ligand>
        <name>ATP</name>
        <dbReference type="ChEBI" id="CHEBI:30616"/>
    </ligand>
</feature>
<evidence type="ECO:0000256" key="6">
    <source>
        <dbReference type="ARBA" id="ARBA00022741"/>
    </source>
</evidence>
<dbReference type="HAMAP" id="MF_00109">
    <property type="entry name" value="Shikimate_kinase"/>
    <property type="match status" value="1"/>
</dbReference>
<dbReference type="CDD" id="cd00464">
    <property type="entry name" value="SK"/>
    <property type="match status" value="1"/>
</dbReference>
<organism evidence="12 13">
    <name type="scientific">Parafrankia irregularis</name>
    <dbReference type="NCBI Taxonomy" id="795642"/>
    <lineage>
        <taxon>Bacteria</taxon>
        <taxon>Bacillati</taxon>
        <taxon>Actinomycetota</taxon>
        <taxon>Actinomycetes</taxon>
        <taxon>Frankiales</taxon>
        <taxon>Frankiaceae</taxon>
        <taxon>Parafrankia</taxon>
    </lineage>
</organism>
<proteinExistence type="inferred from homology"/>
<comment type="similarity">
    <text evidence="2 11">Belongs to the shikimate kinase family.</text>
</comment>
<dbReference type="Proteomes" id="UP000198802">
    <property type="component" value="Unassembled WGS sequence"/>
</dbReference>
<dbReference type="SUPFAM" id="SSF52540">
    <property type="entry name" value="P-loop containing nucleoside triphosphate hydrolases"/>
    <property type="match status" value="1"/>
</dbReference>
<feature type="binding site" evidence="11">
    <location>
        <position position="64"/>
    </location>
    <ligand>
        <name>Mg(2+)</name>
        <dbReference type="ChEBI" id="CHEBI:18420"/>
    </ligand>
</feature>
<feature type="binding site" evidence="11">
    <location>
        <begin position="60"/>
        <end position="65"/>
    </location>
    <ligand>
        <name>ATP</name>
        <dbReference type="ChEBI" id="CHEBI:30616"/>
    </ligand>
</feature>
<dbReference type="PROSITE" id="PS01128">
    <property type="entry name" value="SHIKIMATE_KINASE"/>
    <property type="match status" value="1"/>
</dbReference>
<protein>
    <recommendedName>
        <fullName evidence="3 11">Shikimate kinase</fullName>
        <shortName evidence="11">SK</shortName>
        <ecNumber evidence="3 11">2.7.1.71</ecNumber>
    </recommendedName>
</protein>
<dbReference type="GO" id="GO:0008652">
    <property type="term" value="P:amino acid biosynthetic process"/>
    <property type="evidence" value="ECO:0007669"/>
    <property type="project" value="UniProtKB-KW"/>
</dbReference>
<keyword evidence="8 11" id="KW-0067">ATP-binding</keyword>
<gene>
    <name evidence="11" type="primary">aroK</name>
    <name evidence="12" type="ORF">Ga0074812_11317</name>
</gene>
<dbReference type="GO" id="GO:0009423">
    <property type="term" value="P:chorismate biosynthetic process"/>
    <property type="evidence" value="ECO:0007669"/>
    <property type="project" value="UniProtKB-UniRule"/>
</dbReference>
<name>A0A0S4QQV9_9ACTN</name>
<feature type="binding site" evidence="11">
    <location>
        <position position="128"/>
    </location>
    <ligand>
        <name>substrate</name>
    </ligand>
</feature>
<evidence type="ECO:0000256" key="4">
    <source>
        <dbReference type="ARBA" id="ARBA00022605"/>
    </source>
</evidence>
<dbReference type="GO" id="GO:0004765">
    <property type="term" value="F:shikimate kinase activity"/>
    <property type="evidence" value="ECO:0007669"/>
    <property type="project" value="UniProtKB-UniRule"/>
</dbReference>
<dbReference type="Gene3D" id="3.40.50.300">
    <property type="entry name" value="P-loop containing nucleotide triphosphate hydrolases"/>
    <property type="match status" value="1"/>
</dbReference>
<comment type="catalytic activity">
    <reaction evidence="10 11">
        <text>shikimate + ATP = 3-phosphoshikimate + ADP + H(+)</text>
        <dbReference type="Rhea" id="RHEA:13121"/>
        <dbReference type="ChEBI" id="CHEBI:15378"/>
        <dbReference type="ChEBI" id="CHEBI:30616"/>
        <dbReference type="ChEBI" id="CHEBI:36208"/>
        <dbReference type="ChEBI" id="CHEBI:145989"/>
        <dbReference type="ChEBI" id="CHEBI:456216"/>
        <dbReference type="EC" id="2.7.1.71"/>
    </reaction>
</comment>